<gene>
    <name evidence="2" type="ORF">CQ405_01855</name>
</gene>
<dbReference type="PROSITE" id="PS51257">
    <property type="entry name" value="PROKAR_LIPOPROTEIN"/>
    <property type="match status" value="1"/>
</dbReference>
<dbReference type="EMBL" id="PDHH01000002">
    <property type="protein sequence ID" value="PSM52495.1"/>
    <property type="molecule type" value="Genomic_DNA"/>
</dbReference>
<dbReference type="InterPro" id="IPR036249">
    <property type="entry name" value="Thioredoxin-like_sf"/>
</dbReference>
<keyword evidence="1" id="KW-0676">Redox-active center</keyword>
<proteinExistence type="predicted"/>
<evidence type="ECO:0000313" key="3">
    <source>
        <dbReference type="Proteomes" id="UP000240535"/>
    </source>
</evidence>
<dbReference type="Gene3D" id="3.40.30.10">
    <property type="entry name" value="Glutaredoxin"/>
    <property type="match status" value="1"/>
</dbReference>
<evidence type="ECO:0000256" key="1">
    <source>
        <dbReference type="ARBA" id="ARBA00023284"/>
    </source>
</evidence>
<organism evidence="2 3">
    <name type="scientific">Campylobacter blaseri</name>
    <dbReference type="NCBI Taxonomy" id="2042961"/>
    <lineage>
        <taxon>Bacteria</taxon>
        <taxon>Pseudomonadati</taxon>
        <taxon>Campylobacterota</taxon>
        <taxon>Epsilonproteobacteria</taxon>
        <taxon>Campylobacterales</taxon>
        <taxon>Campylobacteraceae</taxon>
        <taxon>Campylobacter</taxon>
    </lineage>
</organism>
<accession>A0A2P8R1W4</accession>
<dbReference type="Proteomes" id="UP000240535">
    <property type="component" value="Unassembled WGS sequence"/>
</dbReference>
<dbReference type="AlphaFoldDB" id="A0A2P8R1W4"/>
<dbReference type="InterPro" id="IPR050553">
    <property type="entry name" value="Thioredoxin_ResA/DsbE_sf"/>
</dbReference>
<reference evidence="3" key="1">
    <citation type="submission" date="2017-10" db="EMBL/GenBank/DDBJ databases">
        <title>Campylobacter species from seals.</title>
        <authorList>
            <person name="Gilbert M.J."/>
            <person name="Zomer A.L."/>
            <person name="Timmerman A.J."/>
            <person name="Duim B."/>
            <person name="Wagenaar J.A."/>
        </authorList>
    </citation>
    <scope>NUCLEOTIDE SEQUENCE [LARGE SCALE GENOMIC DNA]</scope>
    <source>
        <strain evidence="3">17S00004-5</strain>
    </source>
</reference>
<dbReference type="InterPro" id="IPR017937">
    <property type="entry name" value="Thioredoxin_CS"/>
</dbReference>
<evidence type="ECO:0008006" key="4">
    <source>
        <dbReference type="Google" id="ProtNLM"/>
    </source>
</evidence>
<keyword evidence="3" id="KW-1185">Reference proteome</keyword>
<dbReference type="PANTHER" id="PTHR42852">
    <property type="entry name" value="THIOL:DISULFIDE INTERCHANGE PROTEIN DSBE"/>
    <property type="match status" value="1"/>
</dbReference>
<sequence length="209" mass="24087">MRKVLLAILTVFIFIGCGEEKQEAQATPIKIQKENQYKIGDKIKLKGVNGKEITLVRTEEGFKLDGEKKILMIDIFGTFCEPCREEAAHLTSFQVNNIDDFFMVGLNHFEDVTDEEIKENFMKKYNGYYFIANNQDNPNEKIIEQILVDLDYKRALTVPFKVVYNTDGVIERLTDNEMKVPEGKEYYIGQVGTRILNADIGRIRDAKTK</sequence>
<dbReference type="SUPFAM" id="SSF52833">
    <property type="entry name" value="Thioredoxin-like"/>
    <property type="match status" value="1"/>
</dbReference>
<name>A0A2P8R1W4_9BACT</name>
<dbReference type="RefSeq" id="WP_106870011.1">
    <property type="nucleotide sequence ID" value="NZ_CP053841.1"/>
</dbReference>
<protein>
    <recommendedName>
        <fullName evidence="4">Thioredoxin</fullName>
    </recommendedName>
</protein>
<dbReference type="OrthoDB" id="5338962at2"/>
<dbReference type="PANTHER" id="PTHR42852:SF13">
    <property type="entry name" value="PROTEIN DIPZ"/>
    <property type="match status" value="1"/>
</dbReference>
<dbReference type="PROSITE" id="PS00194">
    <property type="entry name" value="THIOREDOXIN_1"/>
    <property type="match status" value="1"/>
</dbReference>
<evidence type="ECO:0000313" key="2">
    <source>
        <dbReference type="EMBL" id="PSM52495.1"/>
    </source>
</evidence>
<comment type="caution">
    <text evidence="2">The sequence shown here is derived from an EMBL/GenBank/DDBJ whole genome shotgun (WGS) entry which is preliminary data.</text>
</comment>